<protein>
    <submittedName>
        <fullName evidence="1">Uncharacterized protein</fullName>
    </submittedName>
</protein>
<dbReference type="HOGENOM" id="CLU_1970076_0_0_1"/>
<name>A0A017SIW4_ASPRC</name>
<evidence type="ECO:0000313" key="1">
    <source>
        <dbReference type="EMBL" id="EYE96696.1"/>
    </source>
</evidence>
<accession>A0A017SIW4</accession>
<sequence length="127" mass="14480">MVDKWCRNHSLLKVESTCRAYKVEVSDSCKRALSRILYKTVDYLIEYTKRLCGFKSSNGRVNTLLAPYDISEASIRHQLVLFGKEPLYSDTPPQTGNLASLFYTNSVSLRNRMEVMETLAGHDLCHA</sequence>
<organism evidence="1 2">
    <name type="scientific">Aspergillus ruber (strain CBS 135680)</name>
    <dbReference type="NCBI Taxonomy" id="1388766"/>
    <lineage>
        <taxon>Eukaryota</taxon>
        <taxon>Fungi</taxon>
        <taxon>Dikarya</taxon>
        <taxon>Ascomycota</taxon>
        <taxon>Pezizomycotina</taxon>
        <taxon>Eurotiomycetes</taxon>
        <taxon>Eurotiomycetidae</taxon>
        <taxon>Eurotiales</taxon>
        <taxon>Aspergillaceae</taxon>
        <taxon>Aspergillus</taxon>
        <taxon>Aspergillus subgen. Aspergillus</taxon>
    </lineage>
</organism>
<keyword evidence="2" id="KW-1185">Reference proteome</keyword>
<dbReference type="GeneID" id="63693505"/>
<evidence type="ECO:0000313" key="2">
    <source>
        <dbReference type="Proteomes" id="UP000019804"/>
    </source>
</evidence>
<gene>
    <name evidence="1" type="ORF">EURHEDRAFT_335566</name>
</gene>
<dbReference type="RefSeq" id="XP_040640384.1">
    <property type="nucleotide sequence ID" value="XM_040778381.1"/>
</dbReference>
<reference evidence="2" key="1">
    <citation type="journal article" date="2014" name="Nat. Commun.">
        <title>Genomic adaptations of the halophilic Dead Sea filamentous fungus Eurotium rubrum.</title>
        <authorList>
            <person name="Kis-Papo T."/>
            <person name="Weig A.R."/>
            <person name="Riley R."/>
            <person name="Persoh D."/>
            <person name="Salamov A."/>
            <person name="Sun H."/>
            <person name="Lipzen A."/>
            <person name="Wasser S.P."/>
            <person name="Rambold G."/>
            <person name="Grigoriev I.V."/>
            <person name="Nevo E."/>
        </authorList>
    </citation>
    <scope>NUCLEOTIDE SEQUENCE [LARGE SCALE GENOMIC DNA]</scope>
    <source>
        <strain evidence="2">CBS 135680</strain>
    </source>
</reference>
<dbReference type="AlphaFoldDB" id="A0A017SIW4"/>
<dbReference type="Proteomes" id="UP000019804">
    <property type="component" value="Unassembled WGS sequence"/>
</dbReference>
<proteinExistence type="predicted"/>
<dbReference type="EMBL" id="KK088417">
    <property type="protein sequence ID" value="EYE96696.1"/>
    <property type="molecule type" value="Genomic_DNA"/>
</dbReference>